<dbReference type="EMBL" id="FR824051">
    <property type="protein sequence ID" value="CCA14769.1"/>
    <property type="molecule type" value="Genomic_DNA"/>
</dbReference>
<sequence>MNRLKLLFQLICLSALCQMPVVRASTALREMRNLQQQRNVCVLVTDAEPDDMLAILLLLMSGNYKAKCGNGVKIALVWQNDEKRNLLILLFNMARKEEPEIFNGATSVKNDKDNPFDTVETDASKALYDILIEENTRFHILIIAPCRDLTIAVEHVARSHPNALNNIHEIYWAGGWDPNHYKTSYNLYRDIGYSIRLLQIHGLSGKISISSKQVSVYRGSMGSNKFPQLIDKLVEFRHNTFIDKLLTFQYLWDTTLLRSMSQEAVQDVLKIMETGTQFCPADILAAMIMFNTTLIKKTENITYKLIELPKEDAAVWPTVLAMPIPAPQNFPKKVPKKSTDHGPFTSKVIWEINDSERNEGADPKSDELSEFKKTVMMLLENFLNSQSLSRALRNRTIFSTISR</sequence>
<keyword evidence="1" id="KW-0732">Signal</keyword>
<protein>
    <submittedName>
        <fullName evidence="3">AlNc14C412G11464 protein</fullName>
    </submittedName>
    <submittedName>
        <fullName evidence="2">AlNc14C6G824 protein</fullName>
    </submittedName>
</protein>
<accession>F0W145</accession>
<reference evidence="2" key="2">
    <citation type="submission" date="2011-02" db="EMBL/GenBank/DDBJ databases">
        <authorList>
            <person name="MacLean D."/>
        </authorList>
    </citation>
    <scope>NUCLEOTIDE SEQUENCE</scope>
</reference>
<organism evidence="2">
    <name type="scientific">Albugo laibachii Nc14</name>
    <dbReference type="NCBI Taxonomy" id="890382"/>
    <lineage>
        <taxon>Eukaryota</taxon>
        <taxon>Sar</taxon>
        <taxon>Stramenopiles</taxon>
        <taxon>Oomycota</taxon>
        <taxon>Peronosporomycetes</taxon>
        <taxon>Albuginales</taxon>
        <taxon>Albuginaceae</taxon>
        <taxon>Albugo</taxon>
    </lineage>
</organism>
<dbReference type="Gene3D" id="3.90.245.10">
    <property type="entry name" value="Ribonucleoside hydrolase-like"/>
    <property type="match status" value="1"/>
</dbReference>
<evidence type="ECO:0000313" key="3">
    <source>
        <dbReference type="EMBL" id="CCA26774.1"/>
    </source>
</evidence>
<reference evidence="2" key="1">
    <citation type="journal article" date="2011" name="PLoS Biol.">
        <title>Gene gain and loss during evolution of obligate parasitism in the white rust pathogen of Arabidopsis thaliana.</title>
        <authorList>
            <person name="Kemen E."/>
            <person name="Gardiner A."/>
            <person name="Schultz-Larsen T."/>
            <person name="Kemen A.C."/>
            <person name="Balmuth A.L."/>
            <person name="Robert-Seilaniantz A."/>
            <person name="Bailey K."/>
            <person name="Holub E."/>
            <person name="Studholme D.J."/>
            <person name="Maclean D."/>
            <person name="Jones J.D."/>
        </authorList>
    </citation>
    <scope>NUCLEOTIDE SEQUENCE</scope>
</reference>
<dbReference type="EMBL" id="FR824455">
    <property type="protein sequence ID" value="CCA26774.1"/>
    <property type="molecule type" value="Genomic_DNA"/>
</dbReference>
<proteinExistence type="predicted"/>
<dbReference type="SUPFAM" id="SSF53590">
    <property type="entry name" value="Nucleoside hydrolase"/>
    <property type="match status" value="1"/>
</dbReference>
<feature type="chain" id="PRO_5007655310" evidence="1">
    <location>
        <begin position="25"/>
        <end position="403"/>
    </location>
</feature>
<dbReference type="InterPro" id="IPR036452">
    <property type="entry name" value="Ribo_hydro-like"/>
</dbReference>
<gene>
    <name evidence="2" type="primary">AlNc14C6G824</name>
    <name evidence="3" type="synonym">AlNc14C412G11464</name>
    <name evidence="2" type="ORF">ALNC14_009120</name>
    <name evidence="3" type="ORF">ALNC14_129180</name>
</gene>
<name>F0W145_9STRA</name>
<dbReference type="AlphaFoldDB" id="F0W145"/>
<evidence type="ECO:0000313" key="2">
    <source>
        <dbReference type="EMBL" id="CCA14769.1"/>
    </source>
</evidence>
<evidence type="ECO:0000256" key="1">
    <source>
        <dbReference type="SAM" id="SignalP"/>
    </source>
</evidence>
<feature type="signal peptide" evidence="1">
    <location>
        <begin position="1"/>
        <end position="24"/>
    </location>
</feature>
<dbReference type="HOGENOM" id="CLU_684090_0_0_1"/>
<dbReference type="GO" id="GO:0016799">
    <property type="term" value="F:hydrolase activity, hydrolyzing N-glycosyl compounds"/>
    <property type="evidence" value="ECO:0007669"/>
    <property type="project" value="InterPro"/>
</dbReference>